<feature type="coiled-coil region" evidence="1">
    <location>
        <begin position="127"/>
        <end position="175"/>
    </location>
</feature>
<keyword evidence="2" id="KW-0238">DNA-binding</keyword>
<dbReference type="Proteomes" id="UP000192569">
    <property type="component" value="Chromosome I"/>
</dbReference>
<dbReference type="Gene3D" id="1.10.10.60">
    <property type="entry name" value="Homeodomain-like"/>
    <property type="match status" value="1"/>
</dbReference>
<keyword evidence="1" id="KW-0175">Coiled coil</keyword>
<dbReference type="RefSeq" id="WP_084665233.1">
    <property type="nucleotide sequence ID" value="NZ_LT838272.1"/>
</dbReference>
<proteinExistence type="predicted"/>
<evidence type="ECO:0000256" key="1">
    <source>
        <dbReference type="SAM" id="Coils"/>
    </source>
</evidence>
<evidence type="ECO:0000313" key="3">
    <source>
        <dbReference type="Proteomes" id="UP000192569"/>
    </source>
</evidence>
<evidence type="ECO:0000313" key="2">
    <source>
        <dbReference type="EMBL" id="SMB96739.1"/>
    </source>
</evidence>
<dbReference type="SUPFAM" id="SSF46689">
    <property type="entry name" value="Homeodomain-like"/>
    <property type="match status" value="1"/>
</dbReference>
<organism evidence="2 3">
    <name type="scientific">Thermanaeromonas toyohensis ToBE</name>
    <dbReference type="NCBI Taxonomy" id="698762"/>
    <lineage>
        <taxon>Bacteria</taxon>
        <taxon>Bacillati</taxon>
        <taxon>Bacillota</taxon>
        <taxon>Clostridia</taxon>
        <taxon>Neomoorellales</taxon>
        <taxon>Neomoorellaceae</taxon>
        <taxon>Thermanaeromonas</taxon>
    </lineage>
</organism>
<dbReference type="InterPro" id="IPR009057">
    <property type="entry name" value="Homeodomain-like_sf"/>
</dbReference>
<reference evidence="2 3" key="1">
    <citation type="submission" date="2017-04" db="EMBL/GenBank/DDBJ databases">
        <authorList>
            <person name="Afonso C.L."/>
            <person name="Miller P.J."/>
            <person name="Scott M.A."/>
            <person name="Spackman E."/>
            <person name="Goraichik I."/>
            <person name="Dimitrov K.M."/>
            <person name="Suarez D.L."/>
            <person name="Swayne D.E."/>
        </authorList>
    </citation>
    <scope>NUCLEOTIDE SEQUENCE [LARGE SCALE GENOMIC DNA]</scope>
    <source>
        <strain evidence="2 3">ToBE</strain>
    </source>
</reference>
<accession>A0A1W1VTP8</accession>
<dbReference type="AlphaFoldDB" id="A0A1W1VTP8"/>
<dbReference type="EMBL" id="LT838272">
    <property type="protein sequence ID" value="SMB96739.1"/>
    <property type="molecule type" value="Genomic_DNA"/>
</dbReference>
<gene>
    <name evidence="2" type="ORF">SAMN00808754_1622</name>
</gene>
<keyword evidence="3" id="KW-1185">Reference proteome</keyword>
<sequence length="178" mass="20692">MIQNITSSRRWTAEEDKKVLEGMARATNKVLAVQNLAAMLGRTPKAVERRYYRLCKRMHMTGQAAGVAGKMSRVFEKLMAAAEQSPTGRLTAAQLEKIAREERMKYPQVLSFWGKINSHEFWLVKEIRGLRNQVIVVQEKLRQLEEERERLENALREREEMVASIRKTLEELRAVFAF</sequence>
<dbReference type="GO" id="GO:0003677">
    <property type="term" value="F:DNA binding"/>
    <property type="evidence" value="ECO:0007669"/>
    <property type="project" value="UniProtKB-KW"/>
</dbReference>
<dbReference type="STRING" id="698762.SAMN00808754_1622"/>
<name>A0A1W1VTP8_9FIRM</name>
<protein>
    <submittedName>
        <fullName evidence="2">Myb-like DNA-binding domain-containing protein</fullName>
    </submittedName>
</protein>
<dbReference type="Pfam" id="PF13921">
    <property type="entry name" value="Myb_DNA-bind_6"/>
    <property type="match status" value="1"/>
</dbReference>